<name>A0A4U5MGD9_STECR</name>
<dbReference type="Proteomes" id="UP000298663">
    <property type="component" value="Unassembled WGS sequence"/>
</dbReference>
<dbReference type="OrthoDB" id="19996at2759"/>
<gene>
    <name evidence="1" type="ORF">L596_024308</name>
</gene>
<organism evidence="1 2">
    <name type="scientific">Steinernema carpocapsae</name>
    <name type="common">Entomopathogenic nematode</name>
    <dbReference type="NCBI Taxonomy" id="34508"/>
    <lineage>
        <taxon>Eukaryota</taxon>
        <taxon>Metazoa</taxon>
        <taxon>Ecdysozoa</taxon>
        <taxon>Nematoda</taxon>
        <taxon>Chromadorea</taxon>
        <taxon>Rhabditida</taxon>
        <taxon>Tylenchina</taxon>
        <taxon>Panagrolaimomorpha</taxon>
        <taxon>Strongyloidoidea</taxon>
        <taxon>Steinernematidae</taxon>
        <taxon>Steinernema</taxon>
    </lineage>
</organism>
<comment type="caution">
    <text evidence="1">The sequence shown here is derived from an EMBL/GenBank/DDBJ whole genome shotgun (WGS) entry which is preliminary data.</text>
</comment>
<reference evidence="1 2" key="2">
    <citation type="journal article" date="2019" name="G3 (Bethesda)">
        <title>Hybrid Assembly of the Genome of the Entomopathogenic Nematode Steinernema carpocapsae Identifies the X-Chromosome.</title>
        <authorList>
            <person name="Serra L."/>
            <person name="Macchietto M."/>
            <person name="Macias-Munoz A."/>
            <person name="McGill C.J."/>
            <person name="Rodriguez I.M."/>
            <person name="Rodriguez B."/>
            <person name="Murad R."/>
            <person name="Mortazavi A."/>
        </authorList>
    </citation>
    <scope>NUCLEOTIDE SEQUENCE [LARGE SCALE GENOMIC DNA]</scope>
    <source>
        <strain evidence="1 2">ALL</strain>
    </source>
</reference>
<proteinExistence type="predicted"/>
<sequence length="113" mass="12849">MITKLKNAESWWNEYKKMKDDAAENFSKIRRYDSILTKIAELTKKAEREIAIDPSEIPVLPNQGIQALEGPAAPQVTGASTSSRSYGVELRNPCRLHCLQGWRKWRSQSCLQA</sequence>
<reference evidence="1 2" key="1">
    <citation type="journal article" date="2015" name="Genome Biol.">
        <title>Comparative genomics of Steinernema reveals deeply conserved gene regulatory networks.</title>
        <authorList>
            <person name="Dillman A.R."/>
            <person name="Macchietto M."/>
            <person name="Porter C.F."/>
            <person name="Rogers A."/>
            <person name="Williams B."/>
            <person name="Antoshechkin I."/>
            <person name="Lee M.M."/>
            <person name="Goodwin Z."/>
            <person name="Lu X."/>
            <person name="Lewis E.E."/>
            <person name="Goodrich-Blair H."/>
            <person name="Stock S.P."/>
            <person name="Adams B.J."/>
            <person name="Sternberg P.W."/>
            <person name="Mortazavi A."/>
        </authorList>
    </citation>
    <scope>NUCLEOTIDE SEQUENCE [LARGE SCALE GENOMIC DNA]</scope>
    <source>
        <strain evidence="1 2">ALL</strain>
    </source>
</reference>
<keyword evidence="2" id="KW-1185">Reference proteome</keyword>
<evidence type="ECO:0000313" key="2">
    <source>
        <dbReference type="Proteomes" id="UP000298663"/>
    </source>
</evidence>
<accession>A0A4U5MGD9</accession>
<dbReference type="EMBL" id="AZBU02000008">
    <property type="protein sequence ID" value="TKR68311.1"/>
    <property type="molecule type" value="Genomic_DNA"/>
</dbReference>
<protein>
    <submittedName>
        <fullName evidence="1">Uncharacterized protein</fullName>
    </submittedName>
</protein>
<dbReference type="AlphaFoldDB" id="A0A4U5MGD9"/>
<evidence type="ECO:0000313" key="1">
    <source>
        <dbReference type="EMBL" id="TKR68311.1"/>
    </source>
</evidence>